<evidence type="ECO:0000259" key="5">
    <source>
        <dbReference type="Pfam" id="PF25954"/>
    </source>
</evidence>
<protein>
    <submittedName>
        <fullName evidence="7">Efflux RND transporter periplasmic adaptor subunit</fullName>
    </submittedName>
</protein>
<evidence type="ECO:0000313" key="7">
    <source>
        <dbReference type="EMBL" id="MDH7638069.1"/>
    </source>
</evidence>
<keyword evidence="8" id="KW-1185">Reference proteome</keyword>
<dbReference type="Pfam" id="PF25917">
    <property type="entry name" value="BSH_RND"/>
    <property type="match status" value="1"/>
</dbReference>
<feature type="domain" description="Multidrug resistance protein MdtA-like barrel-sandwich hybrid" evidence="4">
    <location>
        <begin position="88"/>
        <end position="222"/>
    </location>
</feature>
<comment type="similarity">
    <text evidence="1">Belongs to the membrane fusion protein (MFP) (TC 8.A.1) family.</text>
</comment>
<proteinExistence type="inferred from homology"/>
<evidence type="ECO:0000256" key="1">
    <source>
        <dbReference type="ARBA" id="ARBA00009477"/>
    </source>
</evidence>
<evidence type="ECO:0000256" key="2">
    <source>
        <dbReference type="SAM" id="MobiDB-lite"/>
    </source>
</evidence>
<dbReference type="PANTHER" id="PTHR30469">
    <property type="entry name" value="MULTIDRUG RESISTANCE PROTEIN MDTA"/>
    <property type="match status" value="1"/>
</dbReference>
<comment type="caution">
    <text evidence="7">The sequence shown here is derived from an EMBL/GenBank/DDBJ whole genome shotgun (WGS) entry which is preliminary data.</text>
</comment>
<dbReference type="NCBIfam" id="TIGR01730">
    <property type="entry name" value="RND_mfp"/>
    <property type="match status" value="1"/>
</dbReference>
<dbReference type="PANTHER" id="PTHR30469:SF37">
    <property type="entry name" value="RAGD PROTEIN"/>
    <property type="match status" value="1"/>
</dbReference>
<dbReference type="InterPro" id="IPR006143">
    <property type="entry name" value="RND_pump_MFP"/>
</dbReference>
<sequence>MHDVTTHDGEAPSVDNGTLKKIGIIALIVAMLAVAWGIFSRHRSENALKDWTQDQSVSTVSVALPTAMDAGNALVLPGNVQAFNSAPLYARTNGYVSKWFVDIGSPVKAGQVMAVIDTPDVDQQLAAARADLQTAKANEALASTTSARWATLLQKDAVSKQEADEKSGDFAAKRAVTNAAAANVSRLQALQGFSRIVAPFGGVVTSRSTQIGQLVTAGASNAQPLFTVSDVSKMRIYVRVPQAYSAELHPGLHATLTLPEYPGRTFDAVMTRTADAVDQQSGTVLVELQATNGDGALKPGAYAQVRFPITGTSGSVVVPASAILYRSDGTLVATVGPNNKAVVHQIKIGRDMGDTLEVTSGLTKTDRIIVSPPDSIETGDPVKVMQPQQGGADAKQ</sequence>
<name>A0ABT6MYD3_9SPHN</name>
<dbReference type="SUPFAM" id="SSF111369">
    <property type="entry name" value="HlyD-like secretion proteins"/>
    <property type="match status" value="1"/>
</dbReference>
<feature type="domain" description="CusB-like beta-barrel" evidence="5">
    <location>
        <begin position="238"/>
        <end position="307"/>
    </location>
</feature>
<dbReference type="Gene3D" id="2.40.50.100">
    <property type="match status" value="1"/>
</dbReference>
<dbReference type="InterPro" id="IPR058625">
    <property type="entry name" value="MdtA-like_BSH"/>
</dbReference>
<evidence type="ECO:0000259" key="4">
    <source>
        <dbReference type="Pfam" id="PF25917"/>
    </source>
</evidence>
<dbReference type="RefSeq" id="WP_281043390.1">
    <property type="nucleotide sequence ID" value="NZ_JARYGZ010000001.1"/>
</dbReference>
<reference evidence="7" key="1">
    <citation type="submission" date="2023-04" db="EMBL/GenBank/DDBJ databases">
        <title>Sphingomonas sp. MAHUQ-71 isolated from rice field.</title>
        <authorList>
            <person name="Huq M.A."/>
        </authorList>
    </citation>
    <scope>NUCLEOTIDE SEQUENCE</scope>
    <source>
        <strain evidence="7">MAHUQ-71</strain>
    </source>
</reference>
<dbReference type="Gene3D" id="1.10.287.470">
    <property type="entry name" value="Helix hairpin bin"/>
    <property type="match status" value="1"/>
</dbReference>
<feature type="transmembrane region" description="Helical" evidence="3">
    <location>
        <begin position="22"/>
        <end position="39"/>
    </location>
</feature>
<dbReference type="InterPro" id="IPR058637">
    <property type="entry name" value="YknX-like_C"/>
</dbReference>
<evidence type="ECO:0000313" key="8">
    <source>
        <dbReference type="Proteomes" id="UP001160625"/>
    </source>
</evidence>
<evidence type="ECO:0000259" key="6">
    <source>
        <dbReference type="Pfam" id="PF25989"/>
    </source>
</evidence>
<dbReference type="Proteomes" id="UP001160625">
    <property type="component" value="Unassembled WGS sequence"/>
</dbReference>
<keyword evidence="3" id="KW-0472">Membrane</keyword>
<dbReference type="Gene3D" id="2.40.420.20">
    <property type="match status" value="1"/>
</dbReference>
<dbReference type="Pfam" id="PF25989">
    <property type="entry name" value="YknX_C"/>
    <property type="match status" value="1"/>
</dbReference>
<dbReference type="EMBL" id="JARYGZ010000001">
    <property type="protein sequence ID" value="MDH7638069.1"/>
    <property type="molecule type" value="Genomic_DNA"/>
</dbReference>
<organism evidence="7 8">
    <name type="scientific">Sphingomonas oryzagri</name>
    <dbReference type="NCBI Taxonomy" id="3042314"/>
    <lineage>
        <taxon>Bacteria</taxon>
        <taxon>Pseudomonadati</taxon>
        <taxon>Pseudomonadota</taxon>
        <taxon>Alphaproteobacteria</taxon>
        <taxon>Sphingomonadales</taxon>
        <taxon>Sphingomonadaceae</taxon>
        <taxon>Sphingomonas</taxon>
    </lineage>
</organism>
<dbReference type="Gene3D" id="2.40.30.170">
    <property type="match status" value="1"/>
</dbReference>
<keyword evidence="3" id="KW-1133">Transmembrane helix</keyword>
<dbReference type="InterPro" id="IPR058792">
    <property type="entry name" value="Beta-barrel_RND_2"/>
</dbReference>
<accession>A0ABT6MYD3</accession>
<feature type="region of interest" description="Disordered" evidence="2">
    <location>
        <begin position="370"/>
        <end position="396"/>
    </location>
</feature>
<feature type="domain" description="YknX-like C-terminal permuted SH3-like" evidence="6">
    <location>
        <begin position="316"/>
        <end position="384"/>
    </location>
</feature>
<evidence type="ECO:0000256" key="3">
    <source>
        <dbReference type="SAM" id="Phobius"/>
    </source>
</evidence>
<dbReference type="Pfam" id="PF25954">
    <property type="entry name" value="Beta-barrel_RND_2"/>
    <property type="match status" value="1"/>
</dbReference>
<gene>
    <name evidence="7" type="ORF">QGN17_04945</name>
</gene>
<keyword evidence="3" id="KW-0812">Transmembrane</keyword>